<dbReference type="Proteomes" id="UP000076532">
    <property type="component" value="Unassembled WGS sequence"/>
</dbReference>
<evidence type="ECO:0008006" key="3">
    <source>
        <dbReference type="Google" id="ProtNLM"/>
    </source>
</evidence>
<name>A0A166W1Y0_9AGAM</name>
<keyword evidence="2" id="KW-1185">Reference proteome</keyword>
<dbReference type="OrthoDB" id="3365698at2759"/>
<proteinExistence type="predicted"/>
<dbReference type="EMBL" id="KV417483">
    <property type="protein sequence ID" value="KZP33298.1"/>
    <property type="molecule type" value="Genomic_DNA"/>
</dbReference>
<evidence type="ECO:0000313" key="1">
    <source>
        <dbReference type="EMBL" id="KZP33298.1"/>
    </source>
</evidence>
<protein>
    <recommendedName>
        <fullName evidence="3">F-box domain-containing protein</fullName>
    </recommendedName>
</protein>
<gene>
    <name evidence="1" type="ORF">FIBSPDRAFT_847953</name>
</gene>
<reference evidence="1 2" key="1">
    <citation type="journal article" date="2016" name="Mol. Biol. Evol.">
        <title>Comparative Genomics of Early-Diverging Mushroom-Forming Fungi Provides Insights into the Origins of Lignocellulose Decay Capabilities.</title>
        <authorList>
            <person name="Nagy L.G."/>
            <person name="Riley R."/>
            <person name="Tritt A."/>
            <person name="Adam C."/>
            <person name="Daum C."/>
            <person name="Floudas D."/>
            <person name="Sun H."/>
            <person name="Yadav J.S."/>
            <person name="Pangilinan J."/>
            <person name="Larsson K.H."/>
            <person name="Matsuura K."/>
            <person name="Barry K."/>
            <person name="Labutti K."/>
            <person name="Kuo R."/>
            <person name="Ohm R.A."/>
            <person name="Bhattacharya S.S."/>
            <person name="Shirouzu T."/>
            <person name="Yoshinaga Y."/>
            <person name="Martin F.M."/>
            <person name="Grigoriev I.V."/>
            <person name="Hibbett D.S."/>
        </authorList>
    </citation>
    <scope>NUCLEOTIDE SEQUENCE [LARGE SCALE GENOMIC DNA]</scope>
    <source>
        <strain evidence="1 2">CBS 109695</strain>
    </source>
</reference>
<dbReference type="AlphaFoldDB" id="A0A166W1Y0"/>
<sequence length="145" mass="16252">MELHLPARICEARTPKSCEHKTSSRTASETGILAEIFDEHAGLHIRRLLEELLAMLFMHPIPDKEYPSPVRAGAAPLVLGQVCKFWRVISRAMPLLRSSTKWNHSKMRSSILFYRMVYGPLPGARHLRGGAGVGCYNFGIMVVLP</sequence>
<accession>A0A166W1Y0</accession>
<evidence type="ECO:0000313" key="2">
    <source>
        <dbReference type="Proteomes" id="UP000076532"/>
    </source>
</evidence>
<feature type="non-terminal residue" evidence="1">
    <location>
        <position position="145"/>
    </location>
</feature>
<organism evidence="1 2">
    <name type="scientific">Athelia psychrophila</name>
    <dbReference type="NCBI Taxonomy" id="1759441"/>
    <lineage>
        <taxon>Eukaryota</taxon>
        <taxon>Fungi</taxon>
        <taxon>Dikarya</taxon>
        <taxon>Basidiomycota</taxon>
        <taxon>Agaricomycotina</taxon>
        <taxon>Agaricomycetes</taxon>
        <taxon>Agaricomycetidae</taxon>
        <taxon>Atheliales</taxon>
        <taxon>Atheliaceae</taxon>
        <taxon>Athelia</taxon>
    </lineage>
</organism>